<dbReference type="RefSeq" id="WP_049964881.1">
    <property type="nucleotide sequence ID" value="NZ_CP101873.1"/>
</dbReference>
<dbReference type="EMBL" id="CP101873">
    <property type="protein sequence ID" value="WMT09283.1"/>
    <property type="molecule type" value="Genomic_DNA"/>
</dbReference>
<proteinExistence type="predicted"/>
<dbReference type="AlphaFoldDB" id="A0AAF0PIM4"/>
<reference evidence="1 2" key="1">
    <citation type="submission" date="2022-07" db="EMBL/GenBank/DDBJ databases">
        <title>Two temperate virus in Haloterrigena jeotgali A29.</title>
        <authorList>
            <person name="Deng X."/>
        </authorList>
    </citation>
    <scope>NUCLEOTIDE SEQUENCE [LARGE SCALE GENOMIC DNA]</scope>
    <source>
        <strain evidence="1 2">A29</strain>
    </source>
</reference>
<name>A0AAF0PIM4_9EURY</name>
<gene>
    <name evidence="1" type="ORF">NP511_06505</name>
</gene>
<evidence type="ECO:0000313" key="1">
    <source>
        <dbReference type="EMBL" id="WMT09283.1"/>
    </source>
</evidence>
<organism evidence="1 2">
    <name type="scientific">Natrinema thermotolerans</name>
    <dbReference type="NCBI Taxonomy" id="121872"/>
    <lineage>
        <taxon>Archaea</taxon>
        <taxon>Methanobacteriati</taxon>
        <taxon>Methanobacteriota</taxon>
        <taxon>Stenosarchaea group</taxon>
        <taxon>Halobacteria</taxon>
        <taxon>Halobacteriales</taxon>
        <taxon>Natrialbaceae</taxon>
        <taxon>Natrinema</taxon>
    </lineage>
</organism>
<protein>
    <submittedName>
        <fullName evidence="1">Uncharacterized protein</fullName>
    </submittedName>
</protein>
<accession>A0AAF0PIM4</accession>
<evidence type="ECO:0000313" key="2">
    <source>
        <dbReference type="Proteomes" id="UP001224926"/>
    </source>
</evidence>
<sequence>MTASFHGNGRLVLGLVLIVSTVALGGCLTQADYSTSVGEPTNGTVIRNVSVYDVNELDGARYELDHRLDDETNYSLKTYERTNGTDEIVKISSLTGHEPTYKNDLAPPQDRGDERTYRLVVVRSDTGATVDAITITIKRN</sequence>
<keyword evidence="2" id="KW-1185">Reference proteome</keyword>
<dbReference type="Proteomes" id="UP001224926">
    <property type="component" value="Chromosome"/>
</dbReference>
<dbReference type="GeneID" id="39861265"/>
<dbReference type="GeneID" id="84213576"/>